<gene>
    <name evidence="6" type="ORF">SHERM_05307</name>
</gene>
<dbReference type="Pfam" id="PF14543">
    <property type="entry name" value="TAXi_N"/>
    <property type="match status" value="1"/>
</dbReference>
<keyword evidence="4" id="KW-0732">Signal</keyword>
<dbReference type="AlphaFoldDB" id="A0A9N7NWQ4"/>
<reference evidence="6" key="1">
    <citation type="submission" date="2019-12" db="EMBL/GenBank/DDBJ databases">
        <authorList>
            <person name="Scholes J."/>
        </authorList>
    </citation>
    <scope>NUCLEOTIDE SEQUENCE</scope>
</reference>
<comment type="similarity">
    <text evidence="1">Belongs to the peptidase A1 family.</text>
</comment>
<evidence type="ECO:0000259" key="5">
    <source>
        <dbReference type="PROSITE" id="PS51767"/>
    </source>
</evidence>
<evidence type="ECO:0000256" key="4">
    <source>
        <dbReference type="SAM" id="SignalP"/>
    </source>
</evidence>
<dbReference type="InterPro" id="IPR032861">
    <property type="entry name" value="TAXi_N"/>
</dbReference>
<dbReference type="InterPro" id="IPR032799">
    <property type="entry name" value="TAXi_C"/>
</dbReference>
<dbReference type="SUPFAM" id="SSF50630">
    <property type="entry name" value="Acid proteases"/>
    <property type="match status" value="1"/>
</dbReference>
<feature type="chain" id="PRO_5040263250" evidence="4">
    <location>
        <begin position="22"/>
        <end position="293"/>
    </location>
</feature>
<feature type="signal peptide" evidence="4">
    <location>
        <begin position="1"/>
        <end position="21"/>
    </location>
</feature>
<dbReference type="PROSITE" id="PS51767">
    <property type="entry name" value="PEPTIDASE_A1"/>
    <property type="match status" value="1"/>
</dbReference>
<dbReference type="Pfam" id="PF14541">
    <property type="entry name" value="TAXi_C"/>
    <property type="match status" value="1"/>
</dbReference>
<dbReference type="InterPro" id="IPR051708">
    <property type="entry name" value="Plant_Aspart_Prot_A1"/>
</dbReference>
<keyword evidence="2 6" id="KW-0645">Protease</keyword>
<evidence type="ECO:0000256" key="2">
    <source>
        <dbReference type="ARBA" id="ARBA00022670"/>
    </source>
</evidence>
<keyword evidence="3" id="KW-0378">Hydrolase</keyword>
<dbReference type="InterPro" id="IPR021109">
    <property type="entry name" value="Peptidase_aspartic_dom_sf"/>
</dbReference>
<feature type="domain" description="Peptidase A1" evidence="5">
    <location>
        <begin position="65"/>
        <end position="293"/>
    </location>
</feature>
<evidence type="ECO:0000256" key="3">
    <source>
        <dbReference type="ARBA" id="ARBA00022801"/>
    </source>
</evidence>
<organism evidence="6 7">
    <name type="scientific">Striga hermonthica</name>
    <name type="common">Purple witchweed</name>
    <name type="synonym">Buchnera hermonthica</name>
    <dbReference type="NCBI Taxonomy" id="68872"/>
    <lineage>
        <taxon>Eukaryota</taxon>
        <taxon>Viridiplantae</taxon>
        <taxon>Streptophyta</taxon>
        <taxon>Embryophyta</taxon>
        <taxon>Tracheophyta</taxon>
        <taxon>Spermatophyta</taxon>
        <taxon>Magnoliopsida</taxon>
        <taxon>eudicotyledons</taxon>
        <taxon>Gunneridae</taxon>
        <taxon>Pentapetalae</taxon>
        <taxon>asterids</taxon>
        <taxon>lamiids</taxon>
        <taxon>Lamiales</taxon>
        <taxon>Orobanchaceae</taxon>
        <taxon>Buchnereae</taxon>
        <taxon>Striga</taxon>
    </lineage>
</organism>
<dbReference type="GO" id="GO:0008233">
    <property type="term" value="F:peptidase activity"/>
    <property type="evidence" value="ECO:0007669"/>
    <property type="project" value="UniProtKB-KW"/>
</dbReference>
<evidence type="ECO:0000313" key="7">
    <source>
        <dbReference type="Proteomes" id="UP001153555"/>
    </source>
</evidence>
<name>A0A9N7NWQ4_STRHE</name>
<dbReference type="GO" id="GO:0006508">
    <property type="term" value="P:proteolysis"/>
    <property type="evidence" value="ECO:0007669"/>
    <property type="project" value="UniProtKB-KW"/>
</dbReference>
<dbReference type="InterPro" id="IPR033121">
    <property type="entry name" value="PEPTIDASE_A1"/>
</dbReference>
<dbReference type="PANTHER" id="PTHR47967:SF66">
    <property type="entry name" value="ASPARTIC PROTEINASE CDR1-RELATED"/>
    <property type="match status" value="1"/>
</dbReference>
<evidence type="ECO:0000313" key="6">
    <source>
        <dbReference type="EMBL" id="CAA0838729.1"/>
    </source>
</evidence>
<dbReference type="GO" id="GO:0005576">
    <property type="term" value="C:extracellular region"/>
    <property type="evidence" value="ECO:0007669"/>
    <property type="project" value="TreeGrafter"/>
</dbReference>
<dbReference type="EMBL" id="CACSLK010031421">
    <property type="protein sequence ID" value="CAA0838729.1"/>
    <property type="molecule type" value="Genomic_DNA"/>
</dbReference>
<sequence length="293" mass="31107">MNILIIAVFISLLILTPFTECGGQNSNTSPTVTLIRRDSSLSSTHQLSAQTPLPNPTISNSGGDYLVNYSIGSFSTSGMPDTGSDLIWAPCSSPASFSTPVPCTPTICDDLTKCNPVGNKCNFTMQYFDGTIATGDLFADTITFDRTSVSNITFGCDYTGYTSGMVGLGRGELSLVNQTAVTKWATQEAQLMPVQPPSNWNIDLCFNTTDKDLSASFPGVTVYMGGKSVTLGYNNVLVNVGSSDDGGRMFLCMAVIPSTNGIPQYGNLAQTDFLVGIDLKQNTISFKNTTCGS</sequence>
<dbReference type="OrthoDB" id="1973882at2759"/>
<dbReference type="Gene3D" id="2.40.70.10">
    <property type="entry name" value="Acid Proteases"/>
    <property type="match status" value="2"/>
</dbReference>
<protein>
    <submittedName>
        <fullName evidence="6">Eukaryotic aspartyl protease family protein</fullName>
    </submittedName>
</protein>
<evidence type="ECO:0000256" key="1">
    <source>
        <dbReference type="ARBA" id="ARBA00007447"/>
    </source>
</evidence>
<accession>A0A9N7NWQ4</accession>
<proteinExistence type="inferred from homology"/>
<keyword evidence="7" id="KW-1185">Reference proteome</keyword>
<dbReference type="Proteomes" id="UP001153555">
    <property type="component" value="Unassembled WGS sequence"/>
</dbReference>
<dbReference type="PANTHER" id="PTHR47967">
    <property type="entry name" value="OS07G0603500 PROTEIN-RELATED"/>
    <property type="match status" value="1"/>
</dbReference>
<comment type="caution">
    <text evidence="6">The sequence shown here is derived from an EMBL/GenBank/DDBJ whole genome shotgun (WGS) entry which is preliminary data.</text>
</comment>